<comment type="caution">
    <text evidence="1">The sequence shown here is derived from an EMBL/GenBank/DDBJ whole genome shotgun (WGS) entry which is preliminary data.</text>
</comment>
<dbReference type="OrthoDB" id="119269at2759"/>
<proteinExistence type="predicted"/>
<organism evidence="1 2">
    <name type="scientific">Phytophthora nicotianae P10297</name>
    <dbReference type="NCBI Taxonomy" id="1317064"/>
    <lineage>
        <taxon>Eukaryota</taxon>
        <taxon>Sar</taxon>
        <taxon>Stramenopiles</taxon>
        <taxon>Oomycota</taxon>
        <taxon>Peronosporomycetes</taxon>
        <taxon>Peronosporales</taxon>
        <taxon>Peronosporaceae</taxon>
        <taxon>Phytophthora</taxon>
    </lineage>
</organism>
<reference evidence="1 2" key="1">
    <citation type="submission" date="2013-11" db="EMBL/GenBank/DDBJ databases">
        <title>The Genome Sequence of Phytophthora parasitica P10297.</title>
        <authorList>
            <consortium name="The Broad Institute Genomics Platform"/>
            <person name="Russ C."/>
            <person name="Tyler B."/>
            <person name="Panabieres F."/>
            <person name="Shan W."/>
            <person name="Tripathy S."/>
            <person name="Grunwald N."/>
            <person name="Machado M."/>
            <person name="Johnson C.S."/>
            <person name="Walker B."/>
            <person name="Young S.K."/>
            <person name="Zeng Q."/>
            <person name="Gargeya S."/>
            <person name="Fitzgerald M."/>
            <person name="Haas B."/>
            <person name="Abouelleil A."/>
            <person name="Allen A.W."/>
            <person name="Alvarado L."/>
            <person name="Arachchi H.M."/>
            <person name="Berlin A.M."/>
            <person name="Chapman S.B."/>
            <person name="Gainer-Dewar J."/>
            <person name="Goldberg J."/>
            <person name="Griggs A."/>
            <person name="Gujja S."/>
            <person name="Hansen M."/>
            <person name="Howarth C."/>
            <person name="Imamovic A."/>
            <person name="Ireland A."/>
            <person name="Larimer J."/>
            <person name="McCowan C."/>
            <person name="Murphy C."/>
            <person name="Pearson M."/>
            <person name="Poon T.W."/>
            <person name="Priest M."/>
            <person name="Roberts A."/>
            <person name="Saif S."/>
            <person name="Shea T."/>
            <person name="Sisk P."/>
            <person name="Sykes S."/>
            <person name="Wortman J."/>
            <person name="Nusbaum C."/>
            <person name="Birren B."/>
        </authorList>
    </citation>
    <scope>NUCLEOTIDE SEQUENCE [LARGE SCALE GENOMIC DNA]</scope>
    <source>
        <strain evidence="1 2">P10297</strain>
    </source>
</reference>
<dbReference type="AlphaFoldDB" id="W2YZ32"/>
<sequence>MTSVRVRKNLNHSAAQFTLDSSDLAMATNLGLLKTDVQVQDTDPSKSDFGVAYCQRENVASETHGTQKAILRSLLNPAGSNLLFQATAASRTRVAMQNTSVKKLNGMQCYDNSIDPNDITCPFSINVSGINGNWKVTRVNFTHNHVKHVGFSARPFAEGSVARPASDKRNRTQDVAALTQLVEAEMLPRYENKTERMTRAPNPGG</sequence>
<accession>W2YZ32</accession>
<dbReference type="Proteomes" id="UP000018948">
    <property type="component" value="Unassembled WGS sequence"/>
</dbReference>
<evidence type="ECO:0000313" key="1">
    <source>
        <dbReference type="EMBL" id="ETP39194.1"/>
    </source>
</evidence>
<evidence type="ECO:0000313" key="2">
    <source>
        <dbReference type="Proteomes" id="UP000018948"/>
    </source>
</evidence>
<protein>
    <submittedName>
        <fullName evidence="1">Uncharacterized protein</fullName>
    </submittedName>
</protein>
<gene>
    <name evidence="1" type="ORF">F442_13323</name>
</gene>
<dbReference type="EMBL" id="ANIY01002781">
    <property type="protein sequence ID" value="ETP39194.1"/>
    <property type="molecule type" value="Genomic_DNA"/>
</dbReference>
<name>W2YZ32_PHYNI</name>